<dbReference type="GO" id="GO:0008320">
    <property type="term" value="F:protein transmembrane transporter activity"/>
    <property type="evidence" value="ECO:0007669"/>
    <property type="project" value="TreeGrafter"/>
</dbReference>
<keyword evidence="5 10" id="KW-0802">TPR repeat</keyword>
<dbReference type="SUPFAM" id="SSF48452">
    <property type="entry name" value="TPR-like"/>
    <property type="match status" value="3"/>
</dbReference>
<dbReference type="InterPro" id="IPR011990">
    <property type="entry name" value="TPR-like_helical_dom_sf"/>
</dbReference>
<feature type="repeat" description="TPR" evidence="10">
    <location>
        <begin position="185"/>
        <end position="218"/>
    </location>
</feature>
<feature type="repeat" description="TPR" evidence="10">
    <location>
        <begin position="386"/>
        <end position="419"/>
    </location>
</feature>
<evidence type="ECO:0000256" key="8">
    <source>
        <dbReference type="ARBA" id="ARBA00023136"/>
    </source>
</evidence>
<keyword evidence="4" id="KW-1000">Mitochondrion outer membrane</keyword>
<feature type="region of interest" description="Disordered" evidence="11">
    <location>
        <begin position="65"/>
        <end position="165"/>
    </location>
</feature>
<proteinExistence type="inferred from homology"/>
<evidence type="ECO:0000256" key="6">
    <source>
        <dbReference type="ARBA" id="ARBA00022989"/>
    </source>
</evidence>
<evidence type="ECO:0008006" key="14">
    <source>
        <dbReference type="Google" id="ProtNLM"/>
    </source>
</evidence>
<feature type="region of interest" description="Disordered" evidence="11">
    <location>
        <begin position="1"/>
        <end position="32"/>
    </location>
</feature>
<evidence type="ECO:0000313" key="13">
    <source>
        <dbReference type="Proteomes" id="UP001355207"/>
    </source>
</evidence>
<dbReference type="PROSITE" id="PS50005">
    <property type="entry name" value="TPR"/>
    <property type="match status" value="4"/>
</dbReference>
<feature type="compositionally biased region" description="Basic residues" evidence="11">
    <location>
        <begin position="99"/>
        <end position="108"/>
    </location>
</feature>
<feature type="repeat" description="TPR" evidence="10">
    <location>
        <begin position="522"/>
        <end position="555"/>
    </location>
</feature>
<dbReference type="GeneID" id="91098102"/>
<dbReference type="Pfam" id="PF13432">
    <property type="entry name" value="TPR_16"/>
    <property type="match status" value="1"/>
</dbReference>
<gene>
    <name evidence="12" type="ORF">L201_007433</name>
</gene>
<dbReference type="AlphaFoldDB" id="A0AAX4K6M9"/>
<dbReference type="PANTHER" id="PTHR46208:SF1">
    <property type="entry name" value="MITOCHONDRIAL IMPORT RECEPTOR SUBUNIT TOM70"/>
    <property type="match status" value="1"/>
</dbReference>
<evidence type="ECO:0000256" key="11">
    <source>
        <dbReference type="SAM" id="MobiDB-lite"/>
    </source>
</evidence>
<dbReference type="Pfam" id="PF00515">
    <property type="entry name" value="TPR_1"/>
    <property type="match status" value="1"/>
</dbReference>
<keyword evidence="7" id="KW-0496">Mitochondrion</keyword>
<evidence type="ECO:0000256" key="1">
    <source>
        <dbReference type="ARBA" id="ARBA00004572"/>
    </source>
</evidence>
<dbReference type="SMART" id="SM00028">
    <property type="entry name" value="TPR"/>
    <property type="match status" value="10"/>
</dbReference>
<evidence type="ECO:0000256" key="5">
    <source>
        <dbReference type="ARBA" id="ARBA00022803"/>
    </source>
</evidence>
<dbReference type="Pfam" id="PF14559">
    <property type="entry name" value="TPR_19"/>
    <property type="match status" value="1"/>
</dbReference>
<comment type="similarity">
    <text evidence="9">Belongs to the Tom70 family.</text>
</comment>
<keyword evidence="2" id="KW-0812">Transmembrane</keyword>
<sequence length="666" mass="73655">MAPIAPPAHIVTPSQPIIPPPPPTSAASSSLISRSQKFIEENQKLILLGCAVLAASGAGYYLYSSNRSSSSSGGSSASGFTSTTDSTSKETGSSSSSSKKNKKKKKKSSNSDKFVKGEGDKGPLLEEIEQPKKTTSTSTSQEETKVESTEKQSQSQYEKEEGLLADVPDAATLESMDTTARNNLGASLKDRGNKLYSKKDFQKAVECYTKAIEVSIRKDAVFFSNRAACYTNFSPPEYAKCVADCDEALKLDKTYVKALKRRATALENLGRDEEAVRDFTATTIIERFQDEQAAMSVERCLKKLAQKKAKEILETREPKLPSPTFISAYLSAFRSHPKPTLPENPSQGDQTLLLAFEALEAADYTHAVTFVNEAIDQGISSKDGQAEAHNLRGTFKFLIGDSEGARQDLQKSLDIRPDFVQSWVKIASVHMELGDSASAFGDFEAAIRHNSEDPDIYYHRGQVYFIMQEFDKAIADYNKSTALDGSFIFTHIQAAVAQYKQGNVGSSMAAFRRILKDFPDKGEPSNYYGELLLDQQKFQESLERFDKSIELDKERKPRNVLPFVNKALALFQWKQDIVGADKLCQEALEIDPECDVAVATLAQLSLQQGKIDEAIKWFEKSAQLARTEGELINAITYEHASKAQVHFLKTYPEFAERLSQMAQGMQ</sequence>
<feature type="compositionally biased region" description="Basic and acidic residues" evidence="11">
    <location>
        <begin position="109"/>
        <end position="132"/>
    </location>
</feature>
<evidence type="ECO:0000256" key="9">
    <source>
        <dbReference type="ARBA" id="ARBA00038030"/>
    </source>
</evidence>
<keyword evidence="8" id="KW-0472">Membrane</keyword>
<protein>
    <recommendedName>
        <fullName evidence="14">Mitochondrial outer membrane 72K protein</fullName>
    </recommendedName>
</protein>
<comment type="subcellular location">
    <subcellularLocation>
        <location evidence="1">Mitochondrion outer membrane</location>
        <topology evidence="1">Single-pass membrane protein</topology>
    </subcellularLocation>
</comment>
<dbReference type="GO" id="GO:0030150">
    <property type="term" value="P:protein import into mitochondrial matrix"/>
    <property type="evidence" value="ECO:0007669"/>
    <property type="project" value="TreeGrafter"/>
</dbReference>
<reference evidence="12 13" key="1">
    <citation type="submission" date="2024-01" db="EMBL/GenBank/DDBJ databases">
        <title>Comparative genomics of Cryptococcus and Kwoniella reveals pathogenesis evolution and contrasting modes of karyotype evolution via chromosome fusion or intercentromeric recombination.</title>
        <authorList>
            <person name="Coelho M.A."/>
            <person name="David-Palma M."/>
            <person name="Shea T."/>
            <person name="Bowers K."/>
            <person name="McGinley-Smith S."/>
            <person name="Mohammad A.W."/>
            <person name="Gnirke A."/>
            <person name="Yurkov A.M."/>
            <person name="Nowrousian M."/>
            <person name="Sun S."/>
            <person name="Cuomo C.A."/>
            <person name="Heitman J."/>
        </authorList>
    </citation>
    <scope>NUCLEOTIDE SEQUENCE [LARGE SCALE GENOMIC DNA]</scope>
    <source>
        <strain evidence="12 13">CBS 6074</strain>
    </source>
</reference>
<dbReference type="GO" id="GO:0005741">
    <property type="term" value="C:mitochondrial outer membrane"/>
    <property type="evidence" value="ECO:0007669"/>
    <property type="project" value="UniProtKB-SubCell"/>
</dbReference>
<dbReference type="Proteomes" id="UP001355207">
    <property type="component" value="Chromosome 10"/>
</dbReference>
<dbReference type="GO" id="GO:0045039">
    <property type="term" value="P:protein insertion into mitochondrial inner membrane"/>
    <property type="evidence" value="ECO:0007669"/>
    <property type="project" value="TreeGrafter"/>
</dbReference>
<keyword evidence="3" id="KW-0677">Repeat</keyword>
<dbReference type="InterPro" id="IPR019734">
    <property type="entry name" value="TPR_rpt"/>
</dbReference>
<evidence type="ECO:0000256" key="7">
    <source>
        <dbReference type="ARBA" id="ARBA00023128"/>
    </source>
</evidence>
<evidence type="ECO:0000256" key="4">
    <source>
        <dbReference type="ARBA" id="ARBA00022787"/>
    </source>
</evidence>
<feature type="repeat" description="TPR" evidence="10">
    <location>
        <begin position="454"/>
        <end position="487"/>
    </location>
</feature>
<evidence type="ECO:0000256" key="3">
    <source>
        <dbReference type="ARBA" id="ARBA00022737"/>
    </source>
</evidence>
<keyword evidence="6" id="KW-1133">Transmembrane helix</keyword>
<dbReference type="RefSeq" id="XP_066079237.1">
    <property type="nucleotide sequence ID" value="XM_066223140.1"/>
</dbReference>
<evidence type="ECO:0000313" key="12">
    <source>
        <dbReference type="EMBL" id="WWC92475.1"/>
    </source>
</evidence>
<dbReference type="GO" id="GO:0030943">
    <property type="term" value="F:mitochondrion targeting sequence binding"/>
    <property type="evidence" value="ECO:0007669"/>
    <property type="project" value="TreeGrafter"/>
</dbReference>
<dbReference type="PANTHER" id="PTHR46208">
    <property type="entry name" value="MITOCHONDRIAL IMPORT RECEPTOR SUBUNIT TOM70"/>
    <property type="match status" value="1"/>
</dbReference>
<dbReference type="EMBL" id="CP144107">
    <property type="protein sequence ID" value="WWC92475.1"/>
    <property type="molecule type" value="Genomic_DNA"/>
</dbReference>
<feature type="compositionally biased region" description="Low complexity" evidence="11">
    <location>
        <begin position="65"/>
        <end position="98"/>
    </location>
</feature>
<evidence type="ECO:0000256" key="2">
    <source>
        <dbReference type="ARBA" id="ARBA00022692"/>
    </source>
</evidence>
<evidence type="ECO:0000256" key="10">
    <source>
        <dbReference type="PROSITE-ProRule" id="PRU00339"/>
    </source>
</evidence>
<organism evidence="12 13">
    <name type="scientific">Kwoniella dendrophila CBS 6074</name>
    <dbReference type="NCBI Taxonomy" id="1295534"/>
    <lineage>
        <taxon>Eukaryota</taxon>
        <taxon>Fungi</taxon>
        <taxon>Dikarya</taxon>
        <taxon>Basidiomycota</taxon>
        <taxon>Agaricomycotina</taxon>
        <taxon>Tremellomycetes</taxon>
        <taxon>Tremellales</taxon>
        <taxon>Cryptococcaceae</taxon>
        <taxon>Kwoniella</taxon>
    </lineage>
</organism>
<accession>A0AAX4K6M9</accession>
<name>A0AAX4K6M9_9TREE</name>
<keyword evidence="13" id="KW-1185">Reference proteome</keyword>
<dbReference type="Gene3D" id="1.25.40.10">
    <property type="entry name" value="Tetratricopeptide repeat domain"/>
    <property type="match status" value="2"/>
</dbReference>